<dbReference type="OrthoDB" id="309339at2759"/>
<dbReference type="EMBL" id="SEYY01018888">
    <property type="protein sequence ID" value="KAB7498888.1"/>
    <property type="molecule type" value="Genomic_DNA"/>
</dbReference>
<feature type="repeat" description="TPR" evidence="4">
    <location>
        <begin position="61"/>
        <end position="94"/>
    </location>
</feature>
<dbReference type="AlphaFoldDB" id="A0A5N5SYA9"/>
<evidence type="ECO:0000256" key="4">
    <source>
        <dbReference type="PROSITE-ProRule" id="PRU00339"/>
    </source>
</evidence>
<keyword evidence="2 4" id="KW-0802">TPR repeat</keyword>
<dbReference type="PANTHER" id="PTHR44186">
    <property type="match status" value="1"/>
</dbReference>
<dbReference type="GO" id="GO:0036064">
    <property type="term" value="C:ciliary basal body"/>
    <property type="evidence" value="ECO:0007669"/>
    <property type="project" value="TreeGrafter"/>
</dbReference>
<feature type="non-terminal residue" evidence="5">
    <location>
        <position position="121"/>
    </location>
</feature>
<dbReference type="PANTHER" id="PTHR44186:SF1">
    <property type="entry name" value="BARDET-BIEDL SYNDROME 4 PROTEIN"/>
    <property type="match status" value="1"/>
</dbReference>
<evidence type="ECO:0000313" key="6">
    <source>
        <dbReference type="Proteomes" id="UP000326759"/>
    </source>
</evidence>
<dbReference type="PROSITE" id="PS50005">
    <property type="entry name" value="TPR"/>
    <property type="match status" value="1"/>
</dbReference>
<dbReference type="InterPro" id="IPR013105">
    <property type="entry name" value="TPR_2"/>
</dbReference>
<reference evidence="5 6" key="1">
    <citation type="journal article" date="2019" name="PLoS Biol.">
        <title>Sex chromosomes control vertical transmission of feminizing Wolbachia symbionts in an isopod.</title>
        <authorList>
            <person name="Becking T."/>
            <person name="Chebbi M.A."/>
            <person name="Giraud I."/>
            <person name="Moumen B."/>
            <person name="Laverre T."/>
            <person name="Caubet Y."/>
            <person name="Peccoud J."/>
            <person name="Gilbert C."/>
            <person name="Cordaux R."/>
        </authorList>
    </citation>
    <scope>NUCLEOTIDE SEQUENCE [LARGE SCALE GENOMIC DNA]</scope>
    <source>
        <strain evidence="5">ANa2</strain>
        <tissue evidence="5">Whole body excluding digestive tract and cuticle</tissue>
    </source>
</reference>
<dbReference type="InterPro" id="IPR011990">
    <property type="entry name" value="TPR-like_helical_dom_sf"/>
</dbReference>
<dbReference type="Gene3D" id="1.25.40.10">
    <property type="entry name" value="Tetratricopeptide repeat domain"/>
    <property type="match status" value="1"/>
</dbReference>
<dbReference type="InterPro" id="IPR019734">
    <property type="entry name" value="TPR_rpt"/>
</dbReference>
<dbReference type="Pfam" id="PF07719">
    <property type="entry name" value="TPR_2"/>
    <property type="match status" value="1"/>
</dbReference>
<keyword evidence="6" id="KW-1185">Reference proteome</keyword>
<gene>
    <name evidence="5" type="ORF">Anas_06948</name>
</gene>
<dbReference type="GO" id="GO:0060271">
    <property type="term" value="P:cilium assembly"/>
    <property type="evidence" value="ECO:0007669"/>
    <property type="project" value="TreeGrafter"/>
</dbReference>
<keyword evidence="1" id="KW-0677">Repeat</keyword>
<evidence type="ECO:0000256" key="1">
    <source>
        <dbReference type="ARBA" id="ARBA00022737"/>
    </source>
</evidence>
<comment type="similarity">
    <text evidence="3">Belongs to the BBS4 family.</text>
</comment>
<evidence type="ECO:0000256" key="3">
    <source>
        <dbReference type="ARBA" id="ARBA00023778"/>
    </source>
</evidence>
<sequence length="121" mass="14195">MLRHDGKIQESFELFQLCNILNPSSIENIKQMARSLFLLGRHKLAIEAYLQAEMKCDKPDWEIHHNMGVCYLHLKDYESAKEQLQYALDHNKHYLTFGVLAKIHYLENDFPAVISTYRVAT</sequence>
<evidence type="ECO:0000313" key="5">
    <source>
        <dbReference type="EMBL" id="KAB7498888.1"/>
    </source>
</evidence>
<organism evidence="5 6">
    <name type="scientific">Armadillidium nasatum</name>
    <dbReference type="NCBI Taxonomy" id="96803"/>
    <lineage>
        <taxon>Eukaryota</taxon>
        <taxon>Metazoa</taxon>
        <taxon>Ecdysozoa</taxon>
        <taxon>Arthropoda</taxon>
        <taxon>Crustacea</taxon>
        <taxon>Multicrustacea</taxon>
        <taxon>Malacostraca</taxon>
        <taxon>Eumalacostraca</taxon>
        <taxon>Peracarida</taxon>
        <taxon>Isopoda</taxon>
        <taxon>Oniscidea</taxon>
        <taxon>Crinocheta</taxon>
        <taxon>Armadillidiidae</taxon>
        <taxon>Armadillidium</taxon>
    </lineage>
</organism>
<dbReference type="SUPFAM" id="SSF48452">
    <property type="entry name" value="TPR-like"/>
    <property type="match status" value="1"/>
</dbReference>
<accession>A0A5N5SYA9</accession>
<protein>
    <submittedName>
        <fullName evidence="5">Uncharacterized protein</fullName>
    </submittedName>
</protein>
<dbReference type="Proteomes" id="UP000326759">
    <property type="component" value="Unassembled WGS sequence"/>
</dbReference>
<name>A0A5N5SYA9_9CRUS</name>
<comment type="caution">
    <text evidence="5">The sequence shown here is derived from an EMBL/GenBank/DDBJ whole genome shotgun (WGS) entry which is preliminary data.</text>
</comment>
<dbReference type="SMART" id="SM00028">
    <property type="entry name" value="TPR"/>
    <property type="match status" value="2"/>
</dbReference>
<dbReference type="GO" id="GO:0061512">
    <property type="term" value="P:protein localization to cilium"/>
    <property type="evidence" value="ECO:0007669"/>
    <property type="project" value="TreeGrafter"/>
</dbReference>
<proteinExistence type="inferred from homology"/>
<evidence type="ECO:0000256" key="2">
    <source>
        <dbReference type="ARBA" id="ARBA00022803"/>
    </source>
</evidence>